<dbReference type="PROSITE" id="PS51750">
    <property type="entry name" value="BRO_N"/>
    <property type="match status" value="1"/>
</dbReference>
<dbReference type="STRING" id="1203554.HMPREF1476_00228"/>
<accession>S3BNM2</accession>
<evidence type="ECO:0000313" key="3">
    <source>
        <dbReference type="Proteomes" id="UP000014400"/>
    </source>
</evidence>
<name>S3BNM2_9BURK</name>
<dbReference type="InterPro" id="IPR003497">
    <property type="entry name" value="BRO_N_domain"/>
</dbReference>
<dbReference type="EMBL" id="ATCF01000004">
    <property type="protein sequence ID" value="EPE01992.1"/>
    <property type="molecule type" value="Genomic_DNA"/>
</dbReference>
<dbReference type="eggNOG" id="COG3617">
    <property type="taxonomic scope" value="Bacteria"/>
</dbReference>
<feature type="domain" description="Bro-N" evidence="1">
    <location>
        <begin position="1"/>
        <end position="104"/>
    </location>
</feature>
<organism evidence="2 3">
    <name type="scientific">Sutterella wadsworthensis HGA0223</name>
    <dbReference type="NCBI Taxonomy" id="1203554"/>
    <lineage>
        <taxon>Bacteria</taxon>
        <taxon>Pseudomonadati</taxon>
        <taxon>Pseudomonadota</taxon>
        <taxon>Betaproteobacteria</taxon>
        <taxon>Burkholderiales</taxon>
        <taxon>Sutterellaceae</taxon>
        <taxon>Sutterella</taxon>
    </lineage>
</organism>
<dbReference type="HOGENOM" id="CLU_086047_0_0_4"/>
<comment type="caution">
    <text evidence="2">The sequence shown here is derived from an EMBL/GenBank/DDBJ whole genome shotgun (WGS) entry which is preliminary data.</text>
</comment>
<reference evidence="2 3" key="1">
    <citation type="submission" date="2013-04" db="EMBL/GenBank/DDBJ databases">
        <title>The Genome Sequence of Sutterella wadsworthensis HGA0223.</title>
        <authorList>
            <consortium name="The Broad Institute Genomics Platform"/>
            <person name="Earl A."/>
            <person name="Ward D."/>
            <person name="Feldgarden M."/>
            <person name="Gevers D."/>
            <person name="Schmidt T.M."/>
            <person name="Dover J."/>
            <person name="Dai D."/>
            <person name="Walker B."/>
            <person name="Young S."/>
            <person name="Zeng Q."/>
            <person name="Gargeya S."/>
            <person name="Fitzgerald M."/>
            <person name="Haas B."/>
            <person name="Abouelleil A."/>
            <person name="Allen A.W."/>
            <person name="Alvarado L."/>
            <person name="Arachchi H.M."/>
            <person name="Berlin A.M."/>
            <person name="Chapman S.B."/>
            <person name="Gainer-Dewar J."/>
            <person name="Goldberg J."/>
            <person name="Griggs A."/>
            <person name="Gujja S."/>
            <person name="Hansen M."/>
            <person name="Howarth C."/>
            <person name="Imamovic A."/>
            <person name="Ireland A."/>
            <person name="Larimer J."/>
            <person name="McCowan C."/>
            <person name="Murphy C."/>
            <person name="Pearson M."/>
            <person name="Poon T.W."/>
            <person name="Priest M."/>
            <person name="Roberts A."/>
            <person name="Saif S."/>
            <person name="Shea T."/>
            <person name="Sisk P."/>
            <person name="Sykes S."/>
            <person name="Wortman J."/>
            <person name="Nusbaum C."/>
            <person name="Birren B."/>
        </authorList>
    </citation>
    <scope>NUCLEOTIDE SEQUENCE [LARGE SCALE GENOMIC DNA]</scope>
    <source>
        <strain evidence="2 3">HGA0223</strain>
    </source>
</reference>
<dbReference type="Proteomes" id="UP000014400">
    <property type="component" value="Unassembled WGS sequence"/>
</dbReference>
<dbReference type="RefSeq" id="WP_016473666.1">
    <property type="nucleotide sequence ID" value="NZ_KE150480.1"/>
</dbReference>
<dbReference type="PATRIC" id="fig|1203554.3.peg.212"/>
<keyword evidence="3" id="KW-1185">Reference proteome</keyword>
<proteinExistence type="predicted"/>
<protein>
    <recommendedName>
        <fullName evidence="1">Bro-N domain-containing protein</fullName>
    </recommendedName>
</protein>
<dbReference type="SMART" id="SM01040">
    <property type="entry name" value="Bro-N"/>
    <property type="match status" value="1"/>
</dbReference>
<dbReference type="PANTHER" id="PTHR36180">
    <property type="entry name" value="DNA-BINDING PROTEIN-RELATED-RELATED"/>
    <property type="match status" value="1"/>
</dbReference>
<dbReference type="AlphaFoldDB" id="S3BNM2"/>
<gene>
    <name evidence="2" type="ORF">HMPREF1476_00228</name>
</gene>
<sequence length="272" mass="30542">MQALSFSFENNAVRTLGTPETPLFVALDVCGALGHTNPRKAIKDHVDPEDLIKVEIETNGGRQTVNAVNESGLYALIFGSKLDTAKRFKRWVTSEVLPAIRRTGRYETAQSALISTTEQYEIRKAIKARAKNSSVHYQTVYNALYDYFKIASYKDLRHDQMKAALTLIETCTLKPQLPAPTLAEGSVILSAQEAEALLTFIYYVRFLFADVFGKLDGLLRIIDSPLAGSFWDAFHEVSWGRILEILAKHGHDINDMPCYQHWSSCQPKRKAA</sequence>
<dbReference type="Pfam" id="PF02498">
    <property type="entry name" value="Bro-N"/>
    <property type="match status" value="1"/>
</dbReference>
<evidence type="ECO:0000259" key="1">
    <source>
        <dbReference type="PROSITE" id="PS51750"/>
    </source>
</evidence>
<dbReference type="PANTHER" id="PTHR36180:SF2">
    <property type="entry name" value="BRO FAMILY PROTEIN"/>
    <property type="match status" value="1"/>
</dbReference>
<evidence type="ECO:0000313" key="2">
    <source>
        <dbReference type="EMBL" id="EPE01992.1"/>
    </source>
</evidence>